<dbReference type="EMBL" id="JRRC01371152">
    <property type="protein sequence ID" value="KHG03615.1"/>
    <property type="molecule type" value="Genomic_DNA"/>
</dbReference>
<comment type="caution">
    <text evidence="1">The sequence shown here is derived from an EMBL/GenBank/DDBJ whole genome shotgun (WGS) entry which is preliminary data.</text>
</comment>
<sequence>MLKNVDWEMLREVLQEVTVPGTKWITSNFERFIDVGRIILKEIQKCTAKQASYVCFPSLITLLYLQSHIPPKI</sequence>
<keyword evidence="2" id="KW-1185">Reference proteome</keyword>
<protein>
    <submittedName>
        <fullName evidence="1">Ribonucleoside-diphosphate reductase large chain</fullName>
    </submittedName>
</protein>
<dbReference type="AlphaFoldDB" id="A0A0B0MS62"/>
<evidence type="ECO:0000313" key="2">
    <source>
        <dbReference type="Proteomes" id="UP000032142"/>
    </source>
</evidence>
<accession>A0A0B0MS62</accession>
<dbReference type="Proteomes" id="UP000032142">
    <property type="component" value="Unassembled WGS sequence"/>
</dbReference>
<organism evidence="1 2">
    <name type="scientific">Gossypium arboreum</name>
    <name type="common">Tree cotton</name>
    <name type="synonym">Gossypium nanking</name>
    <dbReference type="NCBI Taxonomy" id="29729"/>
    <lineage>
        <taxon>Eukaryota</taxon>
        <taxon>Viridiplantae</taxon>
        <taxon>Streptophyta</taxon>
        <taxon>Embryophyta</taxon>
        <taxon>Tracheophyta</taxon>
        <taxon>Spermatophyta</taxon>
        <taxon>Magnoliopsida</taxon>
        <taxon>eudicotyledons</taxon>
        <taxon>Gunneridae</taxon>
        <taxon>Pentapetalae</taxon>
        <taxon>rosids</taxon>
        <taxon>malvids</taxon>
        <taxon>Malvales</taxon>
        <taxon>Malvaceae</taxon>
        <taxon>Malvoideae</taxon>
        <taxon>Gossypium</taxon>
    </lineage>
</organism>
<proteinExistence type="predicted"/>
<evidence type="ECO:0000313" key="1">
    <source>
        <dbReference type="EMBL" id="KHG03615.1"/>
    </source>
</evidence>
<gene>
    <name evidence="1" type="ORF">F383_26946</name>
</gene>
<name>A0A0B0MS62_GOSAR</name>
<reference evidence="2" key="1">
    <citation type="submission" date="2014-09" db="EMBL/GenBank/DDBJ databases">
        <authorList>
            <person name="Mudge J."/>
            <person name="Ramaraj T."/>
            <person name="Lindquist I.E."/>
            <person name="Bharti A.K."/>
            <person name="Sundararajan A."/>
            <person name="Cameron C.T."/>
            <person name="Woodward J.E."/>
            <person name="May G.D."/>
            <person name="Brubaker C."/>
            <person name="Broadhvest J."/>
            <person name="Wilkins T.A."/>
        </authorList>
    </citation>
    <scope>NUCLEOTIDE SEQUENCE</scope>
    <source>
        <strain evidence="2">cv. AKA8401</strain>
    </source>
</reference>